<dbReference type="EMBL" id="ML119055">
    <property type="protein sequence ID" value="ROT38647.1"/>
    <property type="molecule type" value="Genomic_DNA"/>
</dbReference>
<evidence type="ECO:0000313" key="4">
    <source>
        <dbReference type="Proteomes" id="UP000272025"/>
    </source>
</evidence>
<evidence type="ECO:0000256" key="1">
    <source>
        <dbReference type="ARBA" id="ARBA00023242"/>
    </source>
</evidence>
<organism evidence="3 4">
    <name type="scientific">Sodiomyces alkalinus (strain CBS 110278 / VKM F-3762 / F11)</name>
    <name type="common">Alkaliphilic filamentous fungus</name>
    <dbReference type="NCBI Taxonomy" id="1314773"/>
    <lineage>
        <taxon>Eukaryota</taxon>
        <taxon>Fungi</taxon>
        <taxon>Dikarya</taxon>
        <taxon>Ascomycota</taxon>
        <taxon>Pezizomycotina</taxon>
        <taxon>Sordariomycetes</taxon>
        <taxon>Hypocreomycetidae</taxon>
        <taxon>Glomerellales</taxon>
        <taxon>Plectosphaerellaceae</taxon>
        <taxon>Sodiomyces</taxon>
    </lineage>
</organism>
<dbReference type="GO" id="GO:0008270">
    <property type="term" value="F:zinc ion binding"/>
    <property type="evidence" value="ECO:0007669"/>
    <property type="project" value="InterPro"/>
</dbReference>
<evidence type="ECO:0000256" key="2">
    <source>
        <dbReference type="SAM" id="MobiDB-lite"/>
    </source>
</evidence>
<dbReference type="InterPro" id="IPR001138">
    <property type="entry name" value="Zn2Cys6_DnaBD"/>
</dbReference>
<dbReference type="PANTHER" id="PTHR35392:SF2">
    <property type="entry name" value="ZN(II)2CYS6 TRANSCRIPTION FACTOR (EUROFUNG)"/>
    <property type="match status" value="1"/>
</dbReference>
<feature type="compositionally biased region" description="Basic and acidic residues" evidence="2">
    <location>
        <begin position="175"/>
        <end position="187"/>
    </location>
</feature>
<feature type="region of interest" description="Disordered" evidence="2">
    <location>
        <begin position="741"/>
        <end position="768"/>
    </location>
</feature>
<dbReference type="GeneID" id="39575462"/>
<feature type="region of interest" description="Disordered" evidence="2">
    <location>
        <begin position="447"/>
        <end position="475"/>
    </location>
</feature>
<reference evidence="3 4" key="1">
    <citation type="journal article" date="2018" name="Mol. Ecol.">
        <title>The obligate alkalophilic soda-lake fungus Sodiomyces alkalinus has shifted to a protein diet.</title>
        <authorList>
            <person name="Grum-Grzhimaylo A.A."/>
            <person name="Falkoski D.L."/>
            <person name="van den Heuvel J."/>
            <person name="Valero-Jimenez C.A."/>
            <person name="Min B."/>
            <person name="Choi I.G."/>
            <person name="Lipzen A."/>
            <person name="Daum C.G."/>
            <person name="Aanen D.K."/>
            <person name="Tsang A."/>
            <person name="Henrissat B."/>
            <person name="Bilanenko E.N."/>
            <person name="de Vries R.P."/>
            <person name="van Kan J.A.L."/>
            <person name="Grigoriev I.V."/>
            <person name="Debets A.J.M."/>
        </authorList>
    </citation>
    <scope>NUCLEOTIDE SEQUENCE [LARGE SCALE GENOMIC DNA]</scope>
    <source>
        <strain evidence="3 4">F11</strain>
    </source>
</reference>
<keyword evidence="4" id="KW-1185">Reference proteome</keyword>
<dbReference type="OrthoDB" id="5417895at2759"/>
<feature type="region of interest" description="Disordered" evidence="2">
    <location>
        <begin position="164"/>
        <end position="187"/>
    </location>
</feature>
<name>A0A3N2PVX4_SODAK</name>
<dbReference type="Proteomes" id="UP000272025">
    <property type="component" value="Unassembled WGS sequence"/>
</dbReference>
<proteinExistence type="predicted"/>
<accession>A0A3N2PVX4</accession>
<dbReference type="GO" id="GO:0000981">
    <property type="term" value="F:DNA-binding transcription factor activity, RNA polymerase II-specific"/>
    <property type="evidence" value="ECO:0007669"/>
    <property type="project" value="InterPro"/>
</dbReference>
<feature type="compositionally biased region" description="Basic and acidic residues" evidence="2">
    <location>
        <begin position="133"/>
        <end position="145"/>
    </location>
</feature>
<evidence type="ECO:0008006" key="5">
    <source>
        <dbReference type="Google" id="ProtNLM"/>
    </source>
</evidence>
<evidence type="ECO:0000313" key="3">
    <source>
        <dbReference type="EMBL" id="ROT38647.1"/>
    </source>
</evidence>
<sequence length="768" mass="85463">MGRKPNPIISEYFTRGPKLSDSSNRYPHTCKLCGENFPKGRGEVLHRHITEKCPAISPEDRINAALGFAGLHSGHCAGANMVAPPQHTTIDLSTNQLHDSVAPHIVASEAPETWSALRTLAEASRQVGANELSHPKPEDIPDSHGDHRRHHTDQDVLHLQEQFTLENPPPTYDATAHRDGKDDESNPLHFLTTEEKLEHLKTATQHPAVSSEDSAGLAAAAAARLNHSLLLDNIYEQASHETNSASPVSEHVRDHNTPPVPQANLQPIHQSSLSPSQQPGHLSPRPQLQHPWGQMSYVAPQPANGGHVPVTLSAPIRGGTRMSIGNGTRSEHKRKAYTPSRRKEVQAARKKGACIRCRILRKVCGLNDPCDQCRKIQGPRHWTYPCVRTHLNQVLSLYSAGLIVVLAQNRVNQARNAYQLMQIGTSLRVSLWSDSIPMSLSALVTASPMPNKTGDAEPSTDDKNGDSQNSSAPSYQIVMIDQDKEDLPARMETYLKDVLPILIEREPSHFMRVVLSFAQKVENYTGDLVKRAIELWGLVEILDRERSWCIVEERDGRVVSRGPEDGDAGIDQETYSLMTWQLSAAAERKANAVSHKLISELQRTLENGKIALHFDVYLAILILLHCLEKTTWTIKVWEMEDFRQRWPLERPPHTFTNQGHEIADLLKMLLTLRKVHPKTARAPDGQLVVSETRDPVITNLFEALNLRFDEVVDRLEHCAFSPESSRSLEFHFSGLVLLPQREPESSSQPATFSSPGATTPQQNGSVHP</sequence>
<feature type="region of interest" description="Disordered" evidence="2">
    <location>
        <begin position="240"/>
        <end position="338"/>
    </location>
</feature>
<feature type="region of interest" description="Disordered" evidence="2">
    <location>
        <begin position="125"/>
        <end position="151"/>
    </location>
</feature>
<gene>
    <name evidence="3" type="ORF">SODALDRAFT_167626</name>
</gene>
<feature type="compositionally biased region" description="Polar residues" evidence="2">
    <location>
        <begin position="745"/>
        <end position="768"/>
    </location>
</feature>
<protein>
    <recommendedName>
        <fullName evidence="5">Zn(2)-C6 fungal-type domain-containing protein</fullName>
    </recommendedName>
</protein>
<keyword evidence="1" id="KW-0539">Nucleus</keyword>
<dbReference type="InterPro" id="IPR052973">
    <property type="entry name" value="Fungal_sec-metab_reg_TF"/>
</dbReference>
<dbReference type="AlphaFoldDB" id="A0A3N2PVX4"/>
<dbReference type="RefSeq" id="XP_028466453.1">
    <property type="nucleotide sequence ID" value="XM_028606984.1"/>
</dbReference>
<feature type="compositionally biased region" description="Polar residues" evidence="2">
    <location>
        <begin position="263"/>
        <end position="280"/>
    </location>
</feature>
<dbReference type="STRING" id="1314773.A0A3N2PVX4"/>
<dbReference type="CDD" id="cd00067">
    <property type="entry name" value="GAL4"/>
    <property type="match status" value="1"/>
</dbReference>
<dbReference type="PANTHER" id="PTHR35392">
    <property type="entry name" value="ZN(II)2CYS6 TRANSCRIPTION FACTOR (EUROFUNG)-RELATED-RELATED"/>
    <property type="match status" value="1"/>
</dbReference>